<reference evidence="1" key="1">
    <citation type="submission" date="2023-11" db="EMBL/GenBank/DDBJ databases">
        <authorList>
            <person name="Poullet M."/>
        </authorList>
    </citation>
    <scope>NUCLEOTIDE SEQUENCE</scope>
    <source>
        <strain evidence="1">E1834</strain>
    </source>
</reference>
<evidence type="ECO:0000313" key="2">
    <source>
        <dbReference type="Proteomes" id="UP001497535"/>
    </source>
</evidence>
<dbReference type="EMBL" id="CAVMJV010000015">
    <property type="protein sequence ID" value="CAK5054675.1"/>
    <property type="molecule type" value="Genomic_DNA"/>
</dbReference>
<keyword evidence="2" id="KW-1185">Reference proteome</keyword>
<accession>A0ACB0YNR2</accession>
<comment type="caution">
    <text evidence="1">The sequence shown here is derived from an EMBL/GenBank/DDBJ whole genome shotgun (WGS) entry which is preliminary data.</text>
</comment>
<gene>
    <name evidence="1" type="ORF">MENTE1834_LOCUS14474</name>
</gene>
<evidence type="ECO:0000313" key="1">
    <source>
        <dbReference type="EMBL" id="CAK5054675.1"/>
    </source>
</evidence>
<proteinExistence type="predicted"/>
<sequence>MEFLTLMTWGVEDGVPFIPEPLPVELAQPELVIVDEEPEPAAPTVGEENACEAKEEQKVYFLQSPIYSNCSRLHQHLVFLLK</sequence>
<name>A0ACB0YNR2_MELEN</name>
<dbReference type="Proteomes" id="UP001497535">
    <property type="component" value="Unassembled WGS sequence"/>
</dbReference>
<protein>
    <submittedName>
        <fullName evidence="1">Uncharacterized protein</fullName>
    </submittedName>
</protein>
<organism evidence="1 2">
    <name type="scientific">Meloidogyne enterolobii</name>
    <name type="common">Root-knot nematode worm</name>
    <name type="synonym">Meloidogyne mayaguensis</name>
    <dbReference type="NCBI Taxonomy" id="390850"/>
    <lineage>
        <taxon>Eukaryota</taxon>
        <taxon>Metazoa</taxon>
        <taxon>Ecdysozoa</taxon>
        <taxon>Nematoda</taxon>
        <taxon>Chromadorea</taxon>
        <taxon>Rhabditida</taxon>
        <taxon>Tylenchina</taxon>
        <taxon>Tylenchomorpha</taxon>
        <taxon>Tylenchoidea</taxon>
        <taxon>Meloidogynidae</taxon>
        <taxon>Meloidogyninae</taxon>
        <taxon>Meloidogyne</taxon>
    </lineage>
</organism>